<dbReference type="AlphaFoldDB" id="X0YGI0"/>
<keyword evidence="2" id="KW-0808">Transferase</keyword>
<comment type="caution">
    <text evidence="7">The sequence shown here is derived from an EMBL/GenBank/DDBJ whole genome shotgun (WGS) entry which is preliminary data.</text>
</comment>
<dbReference type="Pfam" id="PF16822">
    <property type="entry name" value="ALGX"/>
    <property type="match status" value="1"/>
</dbReference>
<keyword evidence="4" id="KW-0574">Periplasm</keyword>
<evidence type="ECO:0000313" key="7">
    <source>
        <dbReference type="EMBL" id="GAG55104.1"/>
    </source>
</evidence>
<dbReference type="EMBL" id="BART01005913">
    <property type="protein sequence ID" value="GAG55104.1"/>
    <property type="molecule type" value="Genomic_DNA"/>
</dbReference>
<evidence type="ECO:0000256" key="5">
    <source>
        <dbReference type="SAM" id="Phobius"/>
    </source>
</evidence>
<keyword evidence="5" id="KW-0472">Membrane</keyword>
<sequence length="393" mass="46541">MHSNSKITDWILISVFLALIGIAIPATIFSWDFYDVQDCRGLAEKPDIDAVSLSALPGQFESYLNDHFGFRNALVRRYNKMIKVRLCNESNNAIKCEENRWLWLKETLLDYLGHRETSKDDLERWRLVLEGRRAWLAERGICYLFVVPPNKATIYSEYLPNQIRMYKRETRLEKLLVYMKENSTVLILDLRDALFEDKNHRQVYFSTDSHWNGYGRFRGYQKLILKIKECLPEISDPLPFDITRFTLRTVVGDLFDFVDVERDAYAELAPFIRNDGLSPFSQRENTDDWVLEKLHTLRNWEKARLMQTHNPEKNLRGVLFHDSFMPGRDFLFAQHFGEFHNLWFRAEYDLLKKAVESYQPDVVIDEVQERALYGSPDDHPEWAAARKRYCSKK</sequence>
<dbReference type="GO" id="GO:0042597">
    <property type="term" value="C:periplasmic space"/>
    <property type="evidence" value="ECO:0007669"/>
    <property type="project" value="UniProtKB-SubCell"/>
</dbReference>
<proteinExistence type="predicted"/>
<feature type="domain" description="AlgX/AlgJ SGNH hydrolase-like" evidence="6">
    <location>
        <begin position="99"/>
        <end position="262"/>
    </location>
</feature>
<evidence type="ECO:0000256" key="4">
    <source>
        <dbReference type="ARBA" id="ARBA00022764"/>
    </source>
</evidence>
<keyword evidence="3" id="KW-0732">Signal</keyword>
<evidence type="ECO:0000256" key="3">
    <source>
        <dbReference type="ARBA" id="ARBA00022729"/>
    </source>
</evidence>
<gene>
    <name evidence="7" type="ORF">S01H4_13415</name>
</gene>
<reference evidence="7" key="1">
    <citation type="journal article" date="2014" name="Front. Microbiol.">
        <title>High frequency of phylogenetically diverse reductive dehalogenase-homologous genes in deep subseafloor sedimentary metagenomes.</title>
        <authorList>
            <person name="Kawai M."/>
            <person name="Futagami T."/>
            <person name="Toyoda A."/>
            <person name="Takaki Y."/>
            <person name="Nishi S."/>
            <person name="Hori S."/>
            <person name="Arai W."/>
            <person name="Tsubouchi T."/>
            <person name="Morono Y."/>
            <person name="Uchiyama I."/>
            <person name="Ito T."/>
            <person name="Fujiyama A."/>
            <person name="Inagaki F."/>
            <person name="Takami H."/>
        </authorList>
    </citation>
    <scope>NUCLEOTIDE SEQUENCE</scope>
    <source>
        <strain evidence="7">Expedition CK06-06</strain>
    </source>
</reference>
<keyword evidence="5" id="KW-1133">Transmembrane helix</keyword>
<dbReference type="InterPro" id="IPR031811">
    <property type="entry name" value="ALGX/ALGJ_SGNH-like"/>
</dbReference>
<protein>
    <recommendedName>
        <fullName evidence="6">AlgX/AlgJ SGNH hydrolase-like domain-containing protein</fullName>
    </recommendedName>
</protein>
<name>X0YGI0_9ZZZZ</name>
<feature type="transmembrane region" description="Helical" evidence="5">
    <location>
        <begin position="12"/>
        <end position="31"/>
    </location>
</feature>
<dbReference type="GO" id="GO:0016740">
    <property type="term" value="F:transferase activity"/>
    <property type="evidence" value="ECO:0007669"/>
    <property type="project" value="UniProtKB-KW"/>
</dbReference>
<evidence type="ECO:0000256" key="2">
    <source>
        <dbReference type="ARBA" id="ARBA00022679"/>
    </source>
</evidence>
<comment type="subcellular location">
    <subcellularLocation>
        <location evidence="1">Periplasm</location>
    </subcellularLocation>
</comment>
<accession>X0YGI0</accession>
<keyword evidence="5" id="KW-0812">Transmembrane</keyword>
<evidence type="ECO:0000259" key="6">
    <source>
        <dbReference type="Pfam" id="PF16822"/>
    </source>
</evidence>
<evidence type="ECO:0000256" key="1">
    <source>
        <dbReference type="ARBA" id="ARBA00004418"/>
    </source>
</evidence>
<organism evidence="7">
    <name type="scientific">marine sediment metagenome</name>
    <dbReference type="NCBI Taxonomy" id="412755"/>
    <lineage>
        <taxon>unclassified sequences</taxon>
        <taxon>metagenomes</taxon>
        <taxon>ecological metagenomes</taxon>
    </lineage>
</organism>